<dbReference type="FunFam" id="1.25.40.20:FF:000096">
    <property type="entry name" value="Ankyrin repeat and SOCS box containing 12"/>
    <property type="match status" value="1"/>
</dbReference>
<name>A0AAW1AUF9_CROAD</name>
<sequence>MEGGGRRLGEPGTRAASPASPRRERAGVSPRMEAAQPAGLKLARLGPAQLSRPVLCRLWPGRPRRLCAQAGRPDRERGGGGAGGQASARSSRSRPPHKGRATTQSGRPSVAPRETLRRGTRRPVRRAPPVPSSTAPFMMKVPLKRQFKMSLLDITKMFSLFQPSEDEDRDRERQELSLVVSQDSYELLDQLLHQERYKRVINSRSGWGVPGTPLRLAASKGHVRCVKVLLDHGAEVDSLDVKAQTPLFIAVNNGHLDCVKVLLEAGACPSGSIHNNCTPLLTAAREGALAILQELLSHGAEPNVKPRILEWATNSVSCCGPLYLSAVYGHLECFKTLLLYGAEPNYNCSDRNMIARIKHPKTLLEVCLKHGCRTEFVKLLVDFGANVYLPGITLEKSSANPEVLELLARERAFPKSLMTQCRLAIRRFMKLENHPEAVDQLDIPLVLLNYLKHQV</sequence>
<dbReference type="Pfam" id="PF12796">
    <property type="entry name" value="Ank_2"/>
    <property type="match status" value="2"/>
</dbReference>
<organism evidence="11 12">
    <name type="scientific">Crotalus adamanteus</name>
    <name type="common">Eastern diamondback rattlesnake</name>
    <dbReference type="NCBI Taxonomy" id="8729"/>
    <lineage>
        <taxon>Eukaryota</taxon>
        <taxon>Metazoa</taxon>
        <taxon>Chordata</taxon>
        <taxon>Craniata</taxon>
        <taxon>Vertebrata</taxon>
        <taxon>Euteleostomi</taxon>
        <taxon>Lepidosauria</taxon>
        <taxon>Squamata</taxon>
        <taxon>Bifurcata</taxon>
        <taxon>Unidentata</taxon>
        <taxon>Episquamata</taxon>
        <taxon>Toxicofera</taxon>
        <taxon>Serpentes</taxon>
        <taxon>Colubroidea</taxon>
        <taxon>Viperidae</taxon>
        <taxon>Crotalinae</taxon>
        <taxon>Crotalus</taxon>
    </lineage>
</organism>
<dbReference type="PROSITE" id="PS50088">
    <property type="entry name" value="ANK_REPEAT"/>
    <property type="match status" value="3"/>
</dbReference>
<dbReference type="GO" id="GO:0005634">
    <property type="term" value="C:nucleus"/>
    <property type="evidence" value="ECO:0007669"/>
    <property type="project" value="TreeGrafter"/>
</dbReference>
<evidence type="ECO:0000313" key="11">
    <source>
        <dbReference type="EMBL" id="KAK9393398.1"/>
    </source>
</evidence>
<dbReference type="GO" id="GO:0035556">
    <property type="term" value="P:intracellular signal transduction"/>
    <property type="evidence" value="ECO:0007669"/>
    <property type="project" value="InterPro"/>
</dbReference>
<feature type="compositionally biased region" description="Basic residues" evidence="9">
    <location>
        <begin position="91"/>
        <end position="100"/>
    </location>
</feature>
<evidence type="ECO:0000256" key="3">
    <source>
        <dbReference type="ARBA" id="ARBA00022786"/>
    </source>
</evidence>
<dbReference type="PANTHER" id="PTHR24193">
    <property type="entry name" value="ANKYRIN REPEAT PROTEIN"/>
    <property type="match status" value="1"/>
</dbReference>
<dbReference type="SUPFAM" id="SSF48403">
    <property type="entry name" value="Ankyrin repeat"/>
    <property type="match status" value="1"/>
</dbReference>
<comment type="caution">
    <text evidence="11">The sequence shown here is derived from an EMBL/GenBank/DDBJ whole genome shotgun (WGS) entry which is preliminary data.</text>
</comment>
<feature type="repeat" description="ANK" evidence="8">
    <location>
        <begin position="212"/>
        <end position="241"/>
    </location>
</feature>
<dbReference type="PANTHER" id="PTHR24193:SF121">
    <property type="entry name" value="ADA2A-CONTAINING COMPLEX COMPONENT 3, ISOFORM D"/>
    <property type="match status" value="1"/>
</dbReference>
<feature type="domain" description="SOCS box" evidence="10">
    <location>
        <begin position="407"/>
        <end position="455"/>
    </location>
</feature>
<dbReference type="GO" id="GO:0000976">
    <property type="term" value="F:transcription cis-regulatory region binding"/>
    <property type="evidence" value="ECO:0007669"/>
    <property type="project" value="TreeGrafter"/>
</dbReference>
<dbReference type="SUPFAM" id="SSF158235">
    <property type="entry name" value="SOCS box-like"/>
    <property type="match status" value="1"/>
</dbReference>
<comment type="function">
    <text evidence="5">Probable substrate-recognition component of a SCF-like ECS (Elongin-Cullin-SOCS-box protein) E3 ubiquitin-protein ligase complex which mediates the ubiquitination and subsequent proteasomal degradation of target proteins.</text>
</comment>
<feature type="region of interest" description="Disordered" evidence="9">
    <location>
        <begin position="1"/>
        <end position="137"/>
    </location>
</feature>
<dbReference type="EMBL" id="JAOTOJ010000013">
    <property type="protein sequence ID" value="KAK9393398.1"/>
    <property type="molecule type" value="Genomic_DNA"/>
</dbReference>
<dbReference type="Proteomes" id="UP001474421">
    <property type="component" value="Unassembled WGS sequence"/>
</dbReference>
<dbReference type="CDD" id="cd03587">
    <property type="entry name" value="SOCS"/>
    <property type="match status" value="1"/>
</dbReference>
<keyword evidence="3" id="KW-0833">Ubl conjugation pathway</keyword>
<evidence type="ECO:0000313" key="12">
    <source>
        <dbReference type="Proteomes" id="UP001474421"/>
    </source>
</evidence>
<dbReference type="SMART" id="SM00969">
    <property type="entry name" value="SOCS_box"/>
    <property type="match status" value="1"/>
</dbReference>
<comment type="pathway">
    <text evidence="1">Protein modification; protein ubiquitination.</text>
</comment>
<protein>
    <recommendedName>
        <fullName evidence="7">Ankyrin repeat and SOCS box protein 12</fullName>
    </recommendedName>
</protein>
<dbReference type="Pfam" id="PF07525">
    <property type="entry name" value="SOCS_box"/>
    <property type="match status" value="1"/>
</dbReference>
<feature type="repeat" description="ANK" evidence="8">
    <location>
        <begin position="242"/>
        <end position="267"/>
    </location>
</feature>
<evidence type="ECO:0000259" key="10">
    <source>
        <dbReference type="PROSITE" id="PS50225"/>
    </source>
</evidence>
<proteinExistence type="predicted"/>
<dbReference type="InterPro" id="IPR001496">
    <property type="entry name" value="SOCS_box"/>
</dbReference>
<dbReference type="AlphaFoldDB" id="A0AAW1AUF9"/>
<evidence type="ECO:0000256" key="8">
    <source>
        <dbReference type="PROSITE-ProRule" id="PRU00023"/>
    </source>
</evidence>
<gene>
    <name evidence="11" type="ORF">NXF25_015850</name>
</gene>
<dbReference type="InterPro" id="IPR050663">
    <property type="entry name" value="Ankyrin-SOCS_Box"/>
</dbReference>
<evidence type="ECO:0000256" key="5">
    <source>
        <dbReference type="ARBA" id="ARBA00059401"/>
    </source>
</evidence>
<evidence type="ECO:0000256" key="9">
    <source>
        <dbReference type="SAM" id="MobiDB-lite"/>
    </source>
</evidence>
<dbReference type="GO" id="GO:0045944">
    <property type="term" value="P:positive regulation of transcription by RNA polymerase II"/>
    <property type="evidence" value="ECO:0007669"/>
    <property type="project" value="TreeGrafter"/>
</dbReference>
<dbReference type="InterPro" id="IPR002110">
    <property type="entry name" value="Ankyrin_rpt"/>
</dbReference>
<evidence type="ECO:0000256" key="7">
    <source>
        <dbReference type="ARBA" id="ARBA00067431"/>
    </source>
</evidence>
<accession>A0AAW1AUF9</accession>
<keyword evidence="4 8" id="KW-0040">ANK repeat</keyword>
<dbReference type="InterPro" id="IPR036770">
    <property type="entry name" value="Ankyrin_rpt-contain_sf"/>
</dbReference>
<feature type="repeat" description="ANK" evidence="8">
    <location>
        <begin position="275"/>
        <end position="307"/>
    </location>
</feature>
<dbReference type="PROSITE" id="PS50297">
    <property type="entry name" value="ANK_REP_REGION"/>
    <property type="match status" value="3"/>
</dbReference>
<evidence type="ECO:0000256" key="4">
    <source>
        <dbReference type="ARBA" id="ARBA00023043"/>
    </source>
</evidence>
<dbReference type="Gene3D" id="1.25.40.20">
    <property type="entry name" value="Ankyrin repeat-containing domain"/>
    <property type="match status" value="1"/>
</dbReference>
<dbReference type="InterPro" id="IPR036036">
    <property type="entry name" value="SOCS_box-like_dom_sf"/>
</dbReference>
<dbReference type="PROSITE" id="PS50225">
    <property type="entry name" value="SOCS"/>
    <property type="match status" value="1"/>
</dbReference>
<dbReference type="SMART" id="SM00248">
    <property type="entry name" value="ANK"/>
    <property type="match status" value="5"/>
</dbReference>
<keyword evidence="12" id="KW-1185">Reference proteome</keyword>
<comment type="subunit">
    <text evidence="6">Interacts with CUL5 and RNF7.</text>
</comment>
<evidence type="ECO:0000256" key="6">
    <source>
        <dbReference type="ARBA" id="ARBA00065032"/>
    </source>
</evidence>
<evidence type="ECO:0000256" key="2">
    <source>
        <dbReference type="ARBA" id="ARBA00022737"/>
    </source>
</evidence>
<evidence type="ECO:0000256" key="1">
    <source>
        <dbReference type="ARBA" id="ARBA00004906"/>
    </source>
</evidence>
<keyword evidence="2" id="KW-0677">Repeat</keyword>
<reference evidence="11 12" key="1">
    <citation type="journal article" date="2024" name="Proc. Natl. Acad. Sci. U.S.A.">
        <title>The genetic regulatory architecture and epigenomic basis for age-related changes in rattlesnake venom.</title>
        <authorList>
            <person name="Hogan M.P."/>
            <person name="Holding M.L."/>
            <person name="Nystrom G.S."/>
            <person name="Colston T.J."/>
            <person name="Bartlett D.A."/>
            <person name="Mason A.J."/>
            <person name="Ellsworth S.A."/>
            <person name="Rautsaw R.M."/>
            <person name="Lawrence K.C."/>
            <person name="Strickland J.L."/>
            <person name="He B."/>
            <person name="Fraser P."/>
            <person name="Margres M.J."/>
            <person name="Gilbert D.M."/>
            <person name="Gibbs H.L."/>
            <person name="Parkinson C.L."/>
            <person name="Rokyta D.R."/>
        </authorList>
    </citation>
    <scope>NUCLEOTIDE SEQUENCE [LARGE SCALE GENOMIC DNA]</scope>
    <source>
        <strain evidence="11">DRR0105</strain>
    </source>
</reference>